<dbReference type="InterPro" id="IPR050345">
    <property type="entry name" value="Aliph_Amidase/BUP"/>
</dbReference>
<dbReference type="EMBL" id="CP091511">
    <property type="protein sequence ID" value="UOO90065.1"/>
    <property type="molecule type" value="Genomic_DNA"/>
</dbReference>
<sequence length="93" mass="10177">MRPVKVAATQMSGGWDVAANIAKAEALVREAAAQGANIILLQELFERNYFCQKQIPAYLAFATPIAENAAIQHFQALAPRCKTILTSRFTVAR</sequence>
<name>A0ABY4E3V6_9NEIS</name>
<dbReference type="PROSITE" id="PS50263">
    <property type="entry name" value="CN_HYDROLASE"/>
    <property type="match status" value="1"/>
</dbReference>
<evidence type="ECO:0000259" key="2">
    <source>
        <dbReference type="PROSITE" id="PS50263"/>
    </source>
</evidence>
<evidence type="ECO:0000313" key="4">
    <source>
        <dbReference type="Proteomes" id="UP000832011"/>
    </source>
</evidence>
<dbReference type="Proteomes" id="UP000832011">
    <property type="component" value="Chromosome"/>
</dbReference>
<organism evidence="3 4">
    <name type="scientific">Vitreoscilla massiliensis</name>
    <dbReference type="NCBI Taxonomy" id="1689272"/>
    <lineage>
        <taxon>Bacteria</taxon>
        <taxon>Pseudomonadati</taxon>
        <taxon>Pseudomonadota</taxon>
        <taxon>Betaproteobacteria</taxon>
        <taxon>Neisseriales</taxon>
        <taxon>Neisseriaceae</taxon>
        <taxon>Vitreoscilla</taxon>
    </lineage>
</organism>
<reference evidence="3 4" key="1">
    <citation type="journal article" date="2022" name="Res Sq">
        <title>Evolution of multicellular longitudinally dividing oral cavity symbionts (Neisseriaceae).</title>
        <authorList>
            <person name="Nyongesa S."/>
            <person name="Weber P."/>
            <person name="Bernet E."/>
            <person name="Pullido F."/>
            <person name="Nieckarz M."/>
            <person name="Delaby M."/>
            <person name="Nieves C."/>
            <person name="Viehboeck T."/>
            <person name="Krause N."/>
            <person name="Rivera-Millot A."/>
            <person name="Nakamura A."/>
            <person name="Vischer N."/>
            <person name="VanNieuwenhze M."/>
            <person name="Brun Y."/>
            <person name="Cava F."/>
            <person name="Bulgheresi S."/>
            <person name="Veyrier F."/>
        </authorList>
    </citation>
    <scope>NUCLEOTIDE SEQUENCE [LARGE SCALE GENOMIC DNA]</scope>
    <source>
        <strain evidence="3 4">SN4</strain>
    </source>
</reference>
<keyword evidence="4" id="KW-1185">Reference proteome</keyword>
<dbReference type="SUPFAM" id="SSF56317">
    <property type="entry name" value="Carbon-nitrogen hydrolase"/>
    <property type="match status" value="1"/>
</dbReference>
<dbReference type="Pfam" id="PF00795">
    <property type="entry name" value="CN_hydrolase"/>
    <property type="match status" value="1"/>
</dbReference>
<dbReference type="PANTHER" id="PTHR43674">
    <property type="entry name" value="NITRILASE C965.09-RELATED"/>
    <property type="match status" value="1"/>
</dbReference>
<feature type="domain" description="CN hydrolase" evidence="2">
    <location>
        <begin position="4"/>
        <end position="93"/>
    </location>
</feature>
<dbReference type="PANTHER" id="PTHR43674:SF2">
    <property type="entry name" value="BETA-UREIDOPROPIONASE"/>
    <property type="match status" value="1"/>
</dbReference>
<dbReference type="InterPro" id="IPR036526">
    <property type="entry name" value="C-N_Hydrolase_sf"/>
</dbReference>
<gene>
    <name evidence="3" type="ORF">LVJ82_03485</name>
</gene>
<protein>
    <recommendedName>
        <fullName evidence="2">CN hydrolase domain-containing protein</fullName>
    </recommendedName>
</protein>
<dbReference type="InterPro" id="IPR003010">
    <property type="entry name" value="C-N_Hydrolase"/>
</dbReference>
<proteinExistence type="predicted"/>
<dbReference type="RefSeq" id="WP_058356035.1">
    <property type="nucleotide sequence ID" value="NZ_CABKVG010000008.1"/>
</dbReference>
<dbReference type="Gene3D" id="3.60.110.10">
    <property type="entry name" value="Carbon-nitrogen hydrolase"/>
    <property type="match status" value="1"/>
</dbReference>
<keyword evidence="1" id="KW-0378">Hydrolase</keyword>
<evidence type="ECO:0000256" key="1">
    <source>
        <dbReference type="ARBA" id="ARBA00022801"/>
    </source>
</evidence>
<evidence type="ECO:0000313" key="3">
    <source>
        <dbReference type="EMBL" id="UOO90065.1"/>
    </source>
</evidence>
<accession>A0ABY4E3V6</accession>